<reference evidence="1 2" key="1">
    <citation type="submission" date="2024-11" db="EMBL/GenBank/DDBJ databases">
        <title>Adaptive evolution of stress response genes in parasites aligns with host niche diversity.</title>
        <authorList>
            <person name="Hahn C."/>
            <person name="Resl P."/>
        </authorList>
    </citation>
    <scope>NUCLEOTIDE SEQUENCE [LARGE SCALE GENOMIC DNA]</scope>
    <source>
        <strain evidence="1">EGGRZ-B1_66</strain>
        <tissue evidence="1">Body</tissue>
    </source>
</reference>
<gene>
    <name evidence="1" type="ORF">Ciccas_012424</name>
</gene>
<name>A0ABD2PNW7_9PLAT</name>
<evidence type="ECO:0000313" key="1">
    <source>
        <dbReference type="EMBL" id="KAL3309034.1"/>
    </source>
</evidence>
<proteinExistence type="predicted"/>
<accession>A0ABD2PNW7</accession>
<dbReference type="EMBL" id="JBJKFK010004383">
    <property type="protein sequence ID" value="KAL3309034.1"/>
    <property type="molecule type" value="Genomic_DNA"/>
</dbReference>
<dbReference type="Proteomes" id="UP001626550">
    <property type="component" value="Unassembled WGS sequence"/>
</dbReference>
<evidence type="ECO:0000313" key="2">
    <source>
        <dbReference type="Proteomes" id="UP001626550"/>
    </source>
</evidence>
<comment type="caution">
    <text evidence="1">The sequence shown here is derived from an EMBL/GenBank/DDBJ whole genome shotgun (WGS) entry which is preliminary data.</text>
</comment>
<dbReference type="AlphaFoldDB" id="A0ABD2PNW7"/>
<keyword evidence="2" id="KW-1185">Reference proteome</keyword>
<sequence>PDPKLNSKAYNKSIRKLYSTVELRQYIGKTPVLHTTLPERSTGGTALQLLEKLHHKSRGGIHPVIDKTLELVQAASPYQR</sequence>
<protein>
    <submittedName>
        <fullName evidence="1">Uncharacterized protein</fullName>
    </submittedName>
</protein>
<organism evidence="1 2">
    <name type="scientific">Cichlidogyrus casuarinus</name>
    <dbReference type="NCBI Taxonomy" id="1844966"/>
    <lineage>
        <taxon>Eukaryota</taxon>
        <taxon>Metazoa</taxon>
        <taxon>Spiralia</taxon>
        <taxon>Lophotrochozoa</taxon>
        <taxon>Platyhelminthes</taxon>
        <taxon>Monogenea</taxon>
        <taxon>Monopisthocotylea</taxon>
        <taxon>Dactylogyridea</taxon>
        <taxon>Ancyrocephalidae</taxon>
        <taxon>Cichlidogyrus</taxon>
    </lineage>
</organism>
<feature type="non-terminal residue" evidence="1">
    <location>
        <position position="1"/>
    </location>
</feature>